<dbReference type="RefSeq" id="XP_022936964.1">
    <property type="nucleotide sequence ID" value="XM_023081196.1"/>
</dbReference>
<protein>
    <submittedName>
        <fullName evidence="3">Brassinosteroid-related acyltransferase 1-like</fullName>
    </submittedName>
</protein>
<gene>
    <name evidence="3" type="primary">LOC111443397</name>
</gene>
<dbReference type="GO" id="GO:0016747">
    <property type="term" value="F:acyltransferase activity, transferring groups other than amino-acyl groups"/>
    <property type="evidence" value="ECO:0007669"/>
    <property type="project" value="TreeGrafter"/>
</dbReference>
<dbReference type="KEGG" id="cmos:111443397"/>
<dbReference type="AlphaFoldDB" id="A0A6J1F9T5"/>
<dbReference type="PANTHER" id="PTHR31642">
    <property type="entry name" value="TRICHOTHECENE 3-O-ACETYLTRANSFERASE"/>
    <property type="match status" value="1"/>
</dbReference>
<dbReference type="GeneID" id="111443397"/>
<dbReference type="InterPro" id="IPR023213">
    <property type="entry name" value="CAT-like_dom_sf"/>
</dbReference>
<keyword evidence="2" id="KW-1185">Reference proteome</keyword>
<dbReference type="Gene3D" id="3.30.559.10">
    <property type="entry name" value="Chloramphenicol acetyltransferase-like domain"/>
    <property type="match status" value="2"/>
</dbReference>
<dbReference type="PANTHER" id="PTHR31642:SF145">
    <property type="entry name" value="BRASSINOSTEROID-RELATED ACYLTRANSFERASE 1"/>
    <property type="match status" value="1"/>
</dbReference>
<proteinExistence type="inferred from homology"/>
<dbReference type="Proteomes" id="UP000504609">
    <property type="component" value="Unplaced"/>
</dbReference>
<dbReference type="InterPro" id="IPR050317">
    <property type="entry name" value="Plant_Fungal_Acyltransferase"/>
</dbReference>
<comment type="similarity">
    <text evidence="1">Belongs to the plant acyltransferase family.</text>
</comment>
<evidence type="ECO:0000313" key="3">
    <source>
        <dbReference type="RefSeq" id="XP_022936964.1"/>
    </source>
</evidence>
<accession>A0A6J1F9T5</accession>
<name>A0A6J1F9T5_CUCMO</name>
<organism evidence="2 3">
    <name type="scientific">Cucurbita moschata</name>
    <name type="common">Winter crookneck squash</name>
    <name type="synonym">Cucurbita pepo var. moschata</name>
    <dbReference type="NCBI Taxonomy" id="3662"/>
    <lineage>
        <taxon>Eukaryota</taxon>
        <taxon>Viridiplantae</taxon>
        <taxon>Streptophyta</taxon>
        <taxon>Embryophyta</taxon>
        <taxon>Tracheophyta</taxon>
        <taxon>Spermatophyta</taxon>
        <taxon>Magnoliopsida</taxon>
        <taxon>eudicotyledons</taxon>
        <taxon>Gunneridae</taxon>
        <taxon>Pentapetalae</taxon>
        <taxon>rosids</taxon>
        <taxon>fabids</taxon>
        <taxon>Cucurbitales</taxon>
        <taxon>Cucurbitaceae</taxon>
        <taxon>Cucurbiteae</taxon>
        <taxon>Cucurbita</taxon>
    </lineage>
</organism>
<dbReference type="Pfam" id="PF02458">
    <property type="entry name" value="Transferase"/>
    <property type="match status" value="1"/>
</dbReference>
<reference evidence="3" key="1">
    <citation type="submission" date="2025-08" db="UniProtKB">
        <authorList>
            <consortium name="RefSeq"/>
        </authorList>
    </citation>
    <scope>IDENTIFICATION</scope>
    <source>
        <tissue evidence="3">Young leaves</tissue>
    </source>
</reference>
<evidence type="ECO:0000256" key="1">
    <source>
        <dbReference type="ARBA" id="ARBA00009861"/>
    </source>
</evidence>
<sequence>MATPHVSLTKSLTVFPKTLNPSKLLELSNLDRQCPLHMYLIFFYNPSSIYTNSSLDSVFTKLKIGLEETLSVWSPAAGRLEPNPADGKLNLRCDNRGAILARAVTDVKISELGDLSNYNEFFEELVHKPVLDGDFCEFPLVVAQVTRFGCGGYSIGTGISHSLFDGPAAYEFLSAWATKSAIFKDDKEQYGVELQKPVHERGRLLMGSVPNRCSGKPSAAGSGAGAVAIDHLYKLIMQSAMGNEEMEKKEYGCRTLRVSRGMIETLKKKAFGENGGFPCSSFDVIAAHLWKARTKALSVSKEKIVCLQFAVDARNKLKPPLPKGFSGNSFVLASVALPAKQLEEESYKTIIEMIRDAKSQVDDDYVNAYQHGLDGPQASLPPLKELTVISDWTRMPFHKIEFLHGEAAYASPLKPPILDVAYFLQNPTDSQAIDVRVTLLSQTLDAFSTYFFTSMH</sequence>
<evidence type="ECO:0000313" key="2">
    <source>
        <dbReference type="Proteomes" id="UP000504609"/>
    </source>
</evidence>